<evidence type="ECO:0000313" key="2">
    <source>
        <dbReference type="EMBL" id="SHE59079.1"/>
    </source>
</evidence>
<proteinExistence type="predicted"/>
<dbReference type="Proteomes" id="UP000184048">
    <property type="component" value="Unassembled WGS sequence"/>
</dbReference>
<feature type="transmembrane region" description="Helical" evidence="1">
    <location>
        <begin position="88"/>
        <end position="108"/>
    </location>
</feature>
<protein>
    <recommendedName>
        <fullName evidence="4">Cytochrome b561</fullName>
    </recommendedName>
</protein>
<reference evidence="2 3" key="1">
    <citation type="submission" date="2016-11" db="EMBL/GenBank/DDBJ databases">
        <authorList>
            <person name="Jaros S."/>
            <person name="Januszkiewicz K."/>
            <person name="Wedrychowicz H."/>
        </authorList>
    </citation>
    <scope>NUCLEOTIDE SEQUENCE [LARGE SCALE GENOMIC DNA]</scope>
    <source>
        <strain evidence="2 3">DSM 18119</strain>
    </source>
</reference>
<name>A0A1M4UQW3_9BACT</name>
<feature type="transmembrane region" description="Helical" evidence="1">
    <location>
        <begin position="129"/>
        <end position="147"/>
    </location>
</feature>
<dbReference type="STRING" id="1121884.SAMN02745131_00744"/>
<feature type="transmembrane region" description="Helical" evidence="1">
    <location>
        <begin position="15"/>
        <end position="34"/>
    </location>
</feature>
<accession>A0A1M4UQW3</accession>
<feature type="transmembrane region" description="Helical" evidence="1">
    <location>
        <begin position="46"/>
        <end position="68"/>
    </location>
</feature>
<evidence type="ECO:0008006" key="4">
    <source>
        <dbReference type="Google" id="ProtNLM"/>
    </source>
</evidence>
<keyword evidence="1" id="KW-1133">Transmembrane helix</keyword>
<dbReference type="AlphaFoldDB" id="A0A1M4UQW3"/>
<dbReference type="RefSeq" id="WP_072833954.1">
    <property type="nucleotide sequence ID" value="NZ_FQUU01000002.1"/>
</dbReference>
<evidence type="ECO:0000256" key="1">
    <source>
        <dbReference type="SAM" id="Phobius"/>
    </source>
</evidence>
<gene>
    <name evidence="2" type="ORF">SAMN02745131_00744</name>
</gene>
<dbReference type="EMBL" id="FQUU01000002">
    <property type="protein sequence ID" value="SHE59079.1"/>
    <property type="molecule type" value="Genomic_DNA"/>
</dbReference>
<keyword evidence="3" id="KW-1185">Reference proteome</keyword>
<dbReference type="OrthoDB" id="329514at2"/>
<keyword evidence="1" id="KW-0472">Membrane</keyword>
<keyword evidence="1" id="KW-0812">Transmembrane</keyword>
<organism evidence="2 3">
    <name type="scientific">Flavisolibacter ginsengisoli DSM 18119</name>
    <dbReference type="NCBI Taxonomy" id="1121884"/>
    <lineage>
        <taxon>Bacteria</taxon>
        <taxon>Pseudomonadati</taxon>
        <taxon>Bacteroidota</taxon>
        <taxon>Chitinophagia</taxon>
        <taxon>Chitinophagales</taxon>
        <taxon>Chitinophagaceae</taxon>
        <taxon>Flavisolibacter</taxon>
    </lineage>
</organism>
<sequence>MDTSLYNILLHVHSIGRWVVLLLLLFAIINSLIAGNRPYIRTDNRLGLLLTISADLMLVIGIVLWYFGAHGYKMIESAGGMSNAMKDPLTRFYGVEHLVGMLIAIILLHIGKAQGKKRISDKAKHRRTLIFYFLALLIILASIPWPFREIGAGRGWY</sequence>
<evidence type="ECO:0000313" key="3">
    <source>
        <dbReference type="Proteomes" id="UP000184048"/>
    </source>
</evidence>